<comment type="caution">
    <text evidence="1">The sequence shown here is derived from an EMBL/GenBank/DDBJ whole genome shotgun (WGS) entry which is preliminary data.</text>
</comment>
<keyword evidence="2" id="KW-1185">Reference proteome</keyword>
<evidence type="ECO:0000313" key="1">
    <source>
        <dbReference type="EMBL" id="MDI6453554.1"/>
    </source>
</evidence>
<accession>A0AAW6UA36</accession>
<dbReference type="AlphaFoldDB" id="A0AAW6UA36"/>
<reference evidence="1" key="1">
    <citation type="submission" date="2023-05" db="EMBL/GenBank/DDBJ databases">
        <title>Mariniplasma microaerophilum sp. nov., a novel anaerobic mollicute isolated from terrestrial mud volcano, Taman Peninsula, Russia.</title>
        <authorList>
            <person name="Khomyakova M.A."/>
            <person name="Merkel A.Y."/>
            <person name="Slobodkin A.I."/>
        </authorList>
    </citation>
    <scope>NUCLEOTIDE SEQUENCE</scope>
    <source>
        <strain evidence="1">M4Ah</strain>
    </source>
</reference>
<proteinExistence type="predicted"/>
<dbReference type="Proteomes" id="UP001431532">
    <property type="component" value="Unassembled WGS sequence"/>
</dbReference>
<gene>
    <name evidence="1" type="ORF">QJ521_08240</name>
</gene>
<feature type="non-terminal residue" evidence="1">
    <location>
        <position position="93"/>
    </location>
</feature>
<protein>
    <submittedName>
        <fullName evidence="1">Uncharacterized protein</fullName>
    </submittedName>
</protein>
<evidence type="ECO:0000313" key="2">
    <source>
        <dbReference type="Proteomes" id="UP001431532"/>
    </source>
</evidence>
<name>A0AAW6UA36_9MOLU</name>
<dbReference type="EMBL" id="JASCXW010000033">
    <property type="protein sequence ID" value="MDI6453554.1"/>
    <property type="molecule type" value="Genomic_DNA"/>
</dbReference>
<sequence>MSLAKQTDNITQIINGRVVEFISETHEYFIDGIKVPSVTQIVATVLPSQYKDIDPTVLKRAADKGVALHTEIEQYEINDILGHSQEFNNYLKL</sequence>
<organism evidence="1 2">
    <name type="scientific">Peloplasma aerotolerans</name>
    <dbReference type="NCBI Taxonomy" id="3044389"/>
    <lineage>
        <taxon>Bacteria</taxon>
        <taxon>Bacillati</taxon>
        <taxon>Mycoplasmatota</taxon>
        <taxon>Mollicutes</taxon>
        <taxon>Acholeplasmatales</taxon>
        <taxon>Acholeplasmataceae</taxon>
        <taxon>Peloplasma</taxon>
    </lineage>
</organism>